<evidence type="ECO:0000313" key="2">
    <source>
        <dbReference type="Proteomes" id="UP000287166"/>
    </source>
</evidence>
<dbReference type="EMBL" id="BFAD01000005">
    <property type="protein sequence ID" value="GBE83668.1"/>
    <property type="molecule type" value="Genomic_DNA"/>
</dbReference>
<dbReference type="PANTHER" id="PTHR14097:SF8">
    <property type="entry name" value="NAD(P)-BINDING DOMAIN-CONTAINING PROTEIN"/>
    <property type="match status" value="1"/>
</dbReference>
<dbReference type="Proteomes" id="UP000287166">
    <property type="component" value="Unassembled WGS sequence"/>
</dbReference>
<dbReference type="AlphaFoldDB" id="A0A401GN74"/>
<dbReference type="InParanoid" id="A0A401GN74"/>
<proteinExistence type="predicted"/>
<reference evidence="1 2" key="1">
    <citation type="journal article" date="2018" name="Sci. Rep.">
        <title>Genome sequence of the cauliflower mushroom Sparassis crispa (Hanabiratake) and its association with beneficial usage.</title>
        <authorList>
            <person name="Kiyama R."/>
            <person name="Furutani Y."/>
            <person name="Kawaguchi K."/>
            <person name="Nakanishi T."/>
        </authorList>
    </citation>
    <scope>NUCLEOTIDE SEQUENCE [LARGE SCALE GENOMIC DNA]</scope>
</reference>
<dbReference type="InterPro" id="IPR036291">
    <property type="entry name" value="NAD(P)-bd_dom_sf"/>
</dbReference>
<dbReference type="RefSeq" id="XP_027614581.1">
    <property type="nucleotide sequence ID" value="XM_027758780.1"/>
</dbReference>
<dbReference type="OrthoDB" id="9975943at2759"/>
<dbReference type="STRING" id="139825.A0A401GN74"/>
<comment type="caution">
    <text evidence="1">The sequence shown here is derived from an EMBL/GenBank/DDBJ whole genome shotgun (WGS) entry which is preliminary data.</text>
</comment>
<gene>
    <name evidence="1" type="ORF">SCP_0507230</name>
</gene>
<dbReference type="SUPFAM" id="SSF51735">
    <property type="entry name" value="NAD(P)-binding Rossmann-fold domains"/>
    <property type="match status" value="1"/>
</dbReference>
<accession>A0A401GN74</accession>
<dbReference type="Gene3D" id="3.40.50.720">
    <property type="entry name" value="NAD(P)-binding Rossmann-like Domain"/>
    <property type="match status" value="1"/>
</dbReference>
<keyword evidence="2" id="KW-1185">Reference proteome</keyword>
<sequence>MIERRRVRRHHDVKPGTVGAAALRQCLVSPTVTQLSILSRRQFPLPSGNDLDVNKAQIIVHEDYAAYPDELLAKLKGAEGCIWAQGVSQNDVNKDEYIHITYDFPLAAAKSFASLSPTDKFNFVYVSGEGADPTEKTLTFYGKIKGRAELALLALPSTPAYSALRIFNVRPGYVDPPNPNRPTSALRNCVVDSVIVSTLRTLLPGLVTPVGTLGRVLVDLATGDGAALTAASGIEAGGRTVRSAAIRTLGGL</sequence>
<protein>
    <submittedName>
        <fullName evidence="1">Uncharacterized protein</fullName>
    </submittedName>
</protein>
<evidence type="ECO:0000313" key="1">
    <source>
        <dbReference type="EMBL" id="GBE83668.1"/>
    </source>
</evidence>
<name>A0A401GN74_9APHY</name>
<dbReference type="GeneID" id="38780585"/>
<dbReference type="PANTHER" id="PTHR14097">
    <property type="entry name" value="OXIDOREDUCTASE HTATIP2"/>
    <property type="match status" value="1"/>
</dbReference>
<organism evidence="1 2">
    <name type="scientific">Sparassis crispa</name>
    <dbReference type="NCBI Taxonomy" id="139825"/>
    <lineage>
        <taxon>Eukaryota</taxon>
        <taxon>Fungi</taxon>
        <taxon>Dikarya</taxon>
        <taxon>Basidiomycota</taxon>
        <taxon>Agaricomycotina</taxon>
        <taxon>Agaricomycetes</taxon>
        <taxon>Polyporales</taxon>
        <taxon>Sparassidaceae</taxon>
        <taxon>Sparassis</taxon>
    </lineage>
</organism>